<sequence>MKTVICGGSGFIGKALSSFWLNQGHEVIIIGRNLPTAKSSDFKLQYYTWDQFNAHPELLEGTDALVNLAGASLSQRWTSKGKEAIISSRMITVSNVAKLISALKQKPAVVVQASAVAIYGTSLVATFDETSPETVNDFPSSVVQKWETAADKISGVRLVKLRVSVVLGNDGGAFPMMRLPYKLGVGGRIGTGRQWMSWIHIDDIIRLIDFCVNTPSICGPVNASAPEPVTNDEFGRTVASVYHRPHWFPVPTFLMKGVLGELSLIILEGQRVIPVKALEHGFQYTYNTLKEALRELKDNS</sequence>
<dbReference type="Proteomes" id="UP000019364">
    <property type="component" value="Unassembled WGS sequence"/>
</dbReference>
<protein>
    <submittedName>
        <fullName evidence="4">Cell division inhibitor</fullName>
    </submittedName>
</protein>
<evidence type="ECO:0000259" key="3">
    <source>
        <dbReference type="Pfam" id="PF08338"/>
    </source>
</evidence>
<keyword evidence="4" id="KW-0132">Cell division</keyword>
<dbReference type="STRING" id="1236976.JCM16418_2256"/>
<dbReference type="RefSeq" id="WP_036648338.1">
    <property type="nucleotide sequence ID" value="NZ_BAVZ01000005.1"/>
</dbReference>
<dbReference type="InterPro" id="IPR010099">
    <property type="entry name" value="SDR39U1"/>
</dbReference>
<dbReference type="EMBL" id="BAVZ01000005">
    <property type="protein sequence ID" value="GAF08215.1"/>
    <property type="molecule type" value="Genomic_DNA"/>
</dbReference>
<feature type="domain" description="NAD-dependent epimerase/dehydratase" evidence="2">
    <location>
        <begin position="4"/>
        <end position="214"/>
    </location>
</feature>
<dbReference type="PANTHER" id="PTHR11092:SF0">
    <property type="entry name" value="EPIMERASE FAMILY PROTEIN SDR39U1"/>
    <property type="match status" value="1"/>
</dbReference>
<comment type="similarity">
    <text evidence="1">Belongs to the NAD(P)-dependent epimerase/dehydratase family. SDR39U1 subfamily.</text>
</comment>
<dbReference type="NCBIfam" id="TIGR01777">
    <property type="entry name" value="yfcH"/>
    <property type="match status" value="1"/>
</dbReference>
<proteinExistence type="inferred from homology"/>
<dbReference type="Gene3D" id="3.40.50.720">
    <property type="entry name" value="NAD(P)-binding Rossmann-like Domain"/>
    <property type="match status" value="1"/>
</dbReference>
<evidence type="ECO:0000313" key="5">
    <source>
        <dbReference type="Proteomes" id="UP000019364"/>
    </source>
</evidence>
<dbReference type="eggNOG" id="COG1090">
    <property type="taxonomic scope" value="Bacteria"/>
</dbReference>
<dbReference type="AlphaFoldDB" id="W7YBK9"/>
<gene>
    <name evidence="4" type="ORF">JCM16418_2256</name>
</gene>
<accession>W7YBK9</accession>
<dbReference type="InterPro" id="IPR001509">
    <property type="entry name" value="Epimerase_deHydtase"/>
</dbReference>
<dbReference type="InterPro" id="IPR036291">
    <property type="entry name" value="NAD(P)-bd_dom_sf"/>
</dbReference>
<reference evidence="4 5" key="1">
    <citation type="journal article" date="2014" name="Genome Announc.">
        <title>Draft Genome Sequence of Paenibacillus pini JCM 16418T, Isolated from the Rhizosphere of Pine Tree.</title>
        <authorList>
            <person name="Yuki M."/>
            <person name="Oshima K."/>
            <person name="Suda W."/>
            <person name="Oshida Y."/>
            <person name="Kitamura K."/>
            <person name="Iida Y."/>
            <person name="Hattori M."/>
            <person name="Ohkuma M."/>
        </authorList>
    </citation>
    <scope>NUCLEOTIDE SEQUENCE [LARGE SCALE GENOMIC DNA]</scope>
    <source>
        <strain evidence="4 5">JCM 16418</strain>
    </source>
</reference>
<name>W7YBK9_9BACL</name>
<evidence type="ECO:0000259" key="2">
    <source>
        <dbReference type="Pfam" id="PF01370"/>
    </source>
</evidence>
<dbReference type="GO" id="GO:0051301">
    <property type="term" value="P:cell division"/>
    <property type="evidence" value="ECO:0007669"/>
    <property type="project" value="UniProtKB-KW"/>
</dbReference>
<dbReference type="Pfam" id="PF01370">
    <property type="entry name" value="Epimerase"/>
    <property type="match status" value="1"/>
</dbReference>
<feature type="domain" description="DUF1731" evidence="3">
    <location>
        <begin position="250"/>
        <end position="296"/>
    </location>
</feature>
<dbReference type="InterPro" id="IPR013549">
    <property type="entry name" value="DUF1731"/>
</dbReference>
<organism evidence="4 5">
    <name type="scientific">Paenibacillus pini JCM 16418</name>
    <dbReference type="NCBI Taxonomy" id="1236976"/>
    <lineage>
        <taxon>Bacteria</taxon>
        <taxon>Bacillati</taxon>
        <taxon>Bacillota</taxon>
        <taxon>Bacilli</taxon>
        <taxon>Bacillales</taxon>
        <taxon>Paenibacillaceae</taxon>
        <taxon>Paenibacillus</taxon>
    </lineage>
</organism>
<dbReference type="Pfam" id="PF08338">
    <property type="entry name" value="DUF1731"/>
    <property type="match status" value="1"/>
</dbReference>
<evidence type="ECO:0000313" key="4">
    <source>
        <dbReference type="EMBL" id="GAF08215.1"/>
    </source>
</evidence>
<keyword evidence="5" id="KW-1185">Reference proteome</keyword>
<evidence type="ECO:0000256" key="1">
    <source>
        <dbReference type="ARBA" id="ARBA00009353"/>
    </source>
</evidence>
<dbReference type="PANTHER" id="PTHR11092">
    <property type="entry name" value="SUGAR NUCLEOTIDE EPIMERASE RELATED"/>
    <property type="match status" value="1"/>
</dbReference>
<comment type="caution">
    <text evidence="4">The sequence shown here is derived from an EMBL/GenBank/DDBJ whole genome shotgun (WGS) entry which is preliminary data.</text>
</comment>
<dbReference type="SUPFAM" id="SSF51735">
    <property type="entry name" value="NAD(P)-binding Rossmann-fold domains"/>
    <property type="match status" value="1"/>
</dbReference>
<dbReference type="OrthoDB" id="9801773at2"/>
<keyword evidence="4" id="KW-0131">Cell cycle</keyword>